<dbReference type="EMBL" id="MNPL01032552">
    <property type="protein sequence ID" value="OQR66422.1"/>
    <property type="molecule type" value="Genomic_DNA"/>
</dbReference>
<accession>A0A1V9WZ64</accession>
<comment type="caution">
    <text evidence="3">The sequence shown here is derived from an EMBL/GenBank/DDBJ whole genome shotgun (WGS) entry which is preliminary data.</text>
</comment>
<evidence type="ECO:0000313" key="3">
    <source>
        <dbReference type="EMBL" id="OQR66422.1"/>
    </source>
</evidence>
<protein>
    <recommendedName>
        <fullName evidence="2">ZP domain-containing protein</fullName>
    </recommendedName>
</protein>
<name>A0A1V9WZ64_9ACAR</name>
<evidence type="ECO:0000313" key="4">
    <source>
        <dbReference type="Proteomes" id="UP000192247"/>
    </source>
</evidence>
<proteinExistence type="predicted"/>
<dbReference type="Proteomes" id="UP000192247">
    <property type="component" value="Unassembled WGS sequence"/>
</dbReference>
<feature type="non-terminal residue" evidence="3">
    <location>
        <position position="1"/>
    </location>
</feature>
<organism evidence="3 4">
    <name type="scientific">Tropilaelaps mercedesae</name>
    <dbReference type="NCBI Taxonomy" id="418985"/>
    <lineage>
        <taxon>Eukaryota</taxon>
        <taxon>Metazoa</taxon>
        <taxon>Ecdysozoa</taxon>
        <taxon>Arthropoda</taxon>
        <taxon>Chelicerata</taxon>
        <taxon>Arachnida</taxon>
        <taxon>Acari</taxon>
        <taxon>Parasitiformes</taxon>
        <taxon>Mesostigmata</taxon>
        <taxon>Gamasina</taxon>
        <taxon>Dermanyssoidea</taxon>
        <taxon>Laelapidae</taxon>
        <taxon>Tropilaelaps</taxon>
    </lineage>
</organism>
<keyword evidence="1" id="KW-0732">Signal</keyword>
<gene>
    <name evidence="3" type="ORF">BIW11_14171</name>
</gene>
<evidence type="ECO:0000256" key="1">
    <source>
        <dbReference type="ARBA" id="ARBA00022729"/>
    </source>
</evidence>
<keyword evidence="4" id="KW-1185">Reference proteome</keyword>
<dbReference type="AlphaFoldDB" id="A0A1V9WZ64"/>
<reference evidence="3" key="1">
    <citation type="journal article" date="2017" name="Gigascience">
        <title>Draft genome of the honey bee ectoparasitic mite, Tropilaelaps mercedesae, is shaped by the parasitic life history.</title>
        <authorList>
            <person name="Dong X."/>
            <person name="Armstrong S.D."/>
            <person name="Xia D."/>
            <person name="Makepeace B.L."/>
            <person name="Darby A.C."/>
            <person name="Kadowaki T."/>
        </authorList>
    </citation>
    <scope>NUCLEOTIDE SEQUENCE [LARGE SCALE GENOMIC DNA]</scope>
    <source>
        <strain evidence="3">Wuxi-XJTLU</strain>
    </source>
</reference>
<dbReference type="InParanoid" id="A0A1V9WZ64"/>
<dbReference type="PANTHER" id="PTHR22907:SF54">
    <property type="entry name" value="GH04558P"/>
    <property type="match status" value="1"/>
</dbReference>
<dbReference type="OrthoDB" id="6407830at2759"/>
<dbReference type="InterPro" id="IPR051962">
    <property type="entry name" value="Cuticlin"/>
</dbReference>
<feature type="domain" description="ZP" evidence="2">
    <location>
        <begin position="1"/>
        <end position="86"/>
    </location>
</feature>
<dbReference type="STRING" id="418985.A0A1V9WZ64"/>
<evidence type="ECO:0000259" key="2">
    <source>
        <dbReference type="PROSITE" id="PS51034"/>
    </source>
</evidence>
<dbReference type="InterPro" id="IPR001507">
    <property type="entry name" value="ZP_dom"/>
</dbReference>
<dbReference type="PROSITE" id="PS51034">
    <property type="entry name" value="ZP_2"/>
    <property type="match status" value="1"/>
</dbReference>
<dbReference type="PANTHER" id="PTHR22907">
    <property type="entry name" value="GH04558P"/>
    <property type="match status" value="1"/>
</dbReference>
<sequence length="190" mass="21158">TYGILSTFLKVSDSAGKQEEVIIMNGCSIDPYIFSNFETPDGGDTLSASFKAFKFPESNYVMFSGTVSICINRCKGIPCGNGQLGYGRRKREIPAALPKDPNALYSVELSTMLNVRFDDNFFKLNKASLSSEFNKGATPVSSRFIEAKTHEVFEQQMYTSCALNSHLWPSAGLISLVWHLLIKLFARFDH</sequence>